<organism evidence="1 2">
    <name type="scientific">Corchorus olitorius</name>
    <dbReference type="NCBI Taxonomy" id="93759"/>
    <lineage>
        <taxon>Eukaryota</taxon>
        <taxon>Viridiplantae</taxon>
        <taxon>Streptophyta</taxon>
        <taxon>Embryophyta</taxon>
        <taxon>Tracheophyta</taxon>
        <taxon>Spermatophyta</taxon>
        <taxon>Magnoliopsida</taxon>
        <taxon>eudicotyledons</taxon>
        <taxon>Gunneridae</taxon>
        <taxon>Pentapetalae</taxon>
        <taxon>rosids</taxon>
        <taxon>malvids</taxon>
        <taxon>Malvales</taxon>
        <taxon>Malvaceae</taxon>
        <taxon>Grewioideae</taxon>
        <taxon>Apeibeae</taxon>
        <taxon>Corchorus</taxon>
    </lineage>
</organism>
<accession>A0A1R3FWA7</accession>
<dbReference type="PANTHER" id="PTHR31805:SF15">
    <property type="entry name" value="DUF1421 DOMAIN-CONTAINING PROTEIN"/>
    <property type="match status" value="1"/>
</dbReference>
<comment type="caution">
    <text evidence="1">The sequence shown here is derived from an EMBL/GenBank/DDBJ whole genome shotgun (WGS) entry which is preliminary data.</text>
</comment>
<reference evidence="2" key="1">
    <citation type="submission" date="2013-09" db="EMBL/GenBank/DDBJ databases">
        <title>Corchorus olitorius genome sequencing.</title>
        <authorList>
            <person name="Alam M."/>
            <person name="Haque M.S."/>
            <person name="Islam M.S."/>
            <person name="Emdad E.M."/>
            <person name="Islam M.M."/>
            <person name="Ahmed B."/>
            <person name="Halim A."/>
            <person name="Hossen Q.M.M."/>
            <person name="Hossain M.Z."/>
            <person name="Ahmed R."/>
            <person name="Khan M.M."/>
            <person name="Islam R."/>
            <person name="Rashid M.M."/>
            <person name="Khan S.A."/>
            <person name="Rahman M.S."/>
            <person name="Alam M."/>
            <person name="Yahiya A.S."/>
            <person name="Khan M.S."/>
            <person name="Azam M.S."/>
            <person name="Haque T."/>
            <person name="Lashkar M.Z.H."/>
            <person name="Akhand A.I."/>
            <person name="Morshed G."/>
            <person name="Roy S."/>
            <person name="Uddin K.S."/>
            <person name="Rabeya T."/>
            <person name="Hossain A.S."/>
            <person name="Chowdhury A."/>
            <person name="Snigdha A.R."/>
            <person name="Mortoza M.S."/>
            <person name="Matin S.A."/>
            <person name="Hoque S.M.E."/>
            <person name="Islam M.K."/>
            <person name="Roy D.K."/>
            <person name="Haider R."/>
            <person name="Moosa M.M."/>
            <person name="Elias S.M."/>
            <person name="Hasan A.M."/>
            <person name="Jahan S."/>
            <person name="Shafiuddin M."/>
            <person name="Mahmood N."/>
            <person name="Shommy N.S."/>
        </authorList>
    </citation>
    <scope>NUCLEOTIDE SEQUENCE [LARGE SCALE GENOMIC DNA]</scope>
    <source>
        <strain evidence="2">cv. O-4</strain>
    </source>
</reference>
<evidence type="ECO:0000313" key="2">
    <source>
        <dbReference type="Proteomes" id="UP000187203"/>
    </source>
</evidence>
<dbReference type="Proteomes" id="UP000187203">
    <property type="component" value="Unassembled WGS sequence"/>
</dbReference>
<proteinExistence type="predicted"/>
<gene>
    <name evidence="1" type="ORF">COLO4_38211</name>
</gene>
<dbReference type="AlphaFoldDB" id="A0A1R3FWA7"/>
<evidence type="ECO:0000313" key="1">
    <source>
        <dbReference type="EMBL" id="OMO50148.1"/>
    </source>
</evidence>
<protein>
    <submittedName>
        <fullName evidence="1">Uncharacterized protein</fullName>
    </submittedName>
</protein>
<sequence>MEDRSKELYMKMNEFSSVVSLLGAHRNVVHAVGGLSARVSQLDSRTCQVENAVGDLKDSVVFNHGRIEVEIRELGNSLEEVGGLFQALTIFIRSRIKD</sequence>
<keyword evidence="2" id="KW-1185">Reference proteome</keyword>
<name>A0A1R3FWA7_9ROSI</name>
<dbReference type="EMBL" id="AWUE01024675">
    <property type="protein sequence ID" value="OMO50148.1"/>
    <property type="molecule type" value="Genomic_DNA"/>
</dbReference>
<dbReference type="OrthoDB" id="515416at2759"/>
<dbReference type="PANTHER" id="PTHR31805">
    <property type="entry name" value="RECEPTOR-LIKE KINASE, PUTATIVE (DUF1421)-RELATED"/>
    <property type="match status" value="1"/>
</dbReference>